<evidence type="ECO:0000313" key="1">
    <source>
        <dbReference type="EMBL" id="SNZ18930.1"/>
    </source>
</evidence>
<protein>
    <submittedName>
        <fullName evidence="1">Uncharacterized protein</fullName>
    </submittedName>
</protein>
<reference evidence="1 2" key="1">
    <citation type="submission" date="2017-09" db="EMBL/GenBank/DDBJ databases">
        <authorList>
            <person name="Ehlers B."/>
            <person name="Leendertz F.H."/>
        </authorList>
    </citation>
    <scope>NUCLEOTIDE SEQUENCE [LARGE SCALE GENOMIC DNA]</scope>
    <source>
        <strain evidence="1 2">DSM 18289</strain>
    </source>
</reference>
<sequence>DFTGVNTRMLAHYDAAMGGRQPSHLPTDVGRILHVPFKVLKYNIFGNSSVRGRKISTTPKVLPPVASFKLGEFSLHLVRRPPLHFAHEIAHRQVWWNRYEHMDMIERKCSMDDFHPVLRTNLSQNLSHTQSYIANQDLVAILGRPDQVITMVENAMFAFVVLHDHTIQKNEPLIPLGGSFFWIV</sequence>
<name>A0A285PB02_9HYPH</name>
<keyword evidence="2" id="KW-1185">Reference proteome</keyword>
<dbReference type="Proteomes" id="UP000219439">
    <property type="component" value="Unassembled WGS sequence"/>
</dbReference>
<accession>A0A285PB02</accession>
<evidence type="ECO:0000313" key="2">
    <source>
        <dbReference type="Proteomes" id="UP000219439"/>
    </source>
</evidence>
<organism evidence="1 2">
    <name type="scientific">Cohaesibacter gelatinilyticus</name>
    <dbReference type="NCBI Taxonomy" id="372072"/>
    <lineage>
        <taxon>Bacteria</taxon>
        <taxon>Pseudomonadati</taxon>
        <taxon>Pseudomonadota</taxon>
        <taxon>Alphaproteobacteria</taxon>
        <taxon>Hyphomicrobiales</taxon>
        <taxon>Cohaesibacteraceae</taxon>
    </lineage>
</organism>
<proteinExistence type="predicted"/>
<feature type="non-terminal residue" evidence="1">
    <location>
        <position position="1"/>
    </location>
</feature>
<gene>
    <name evidence="1" type="ORF">SAMN06265368_2007</name>
</gene>
<dbReference type="EMBL" id="OBEL01000002">
    <property type="protein sequence ID" value="SNZ18930.1"/>
    <property type="molecule type" value="Genomic_DNA"/>
</dbReference>
<dbReference type="AlphaFoldDB" id="A0A285PB02"/>